<dbReference type="AlphaFoldDB" id="A0AAW0DA57"/>
<keyword evidence="1" id="KW-0175">Coiled coil</keyword>
<feature type="coiled-coil region" evidence="1">
    <location>
        <begin position="195"/>
        <end position="229"/>
    </location>
</feature>
<comment type="caution">
    <text evidence="3">The sequence shown here is derived from an EMBL/GenBank/DDBJ whole genome shotgun (WGS) entry which is preliminary data.</text>
</comment>
<name>A0AAW0DA57_9AGAR</name>
<keyword evidence="2" id="KW-0472">Membrane</keyword>
<feature type="transmembrane region" description="Helical" evidence="2">
    <location>
        <begin position="233"/>
        <end position="256"/>
    </location>
</feature>
<evidence type="ECO:0000256" key="2">
    <source>
        <dbReference type="SAM" id="Phobius"/>
    </source>
</evidence>
<organism evidence="3 4">
    <name type="scientific">Favolaschia claudopus</name>
    <dbReference type="NCBI Taxonomy" id="2862362"/>
    <lineage>
        <taxon>Eukaryota</taxon>
        <taxon>Fungi</taxon>
        <taxon>Dikarya</taxon>
        <taxon>Basidiomycota</taxon>
        <taxon>Agaricomycotina</taxon>
        <taxon>Agaricomycetes</taxon>
        <taxon>Agaricomycetidae</taxon>
        <taxon>Agaricales</taxon>
        <taxon>Marasmiineae</taxon>
        <taxon>Mycenaceae</taxon>
        <taxon>Favolaschia</taxon>
    </lineage>
</organism>
<accession>A0AAW0DA57</accession>
<keyword evidence="2" id="KW-1133">Transmembrane helix</keyword>
<keyword evidence="4" id="KW-1185">Reference proteome</keyword>
<evidence type="ECO:0000256" key="1">
    <source>
        <dbReference type="SAM" id="Coils"/>
    </source>
</evidence>
<sequence length="394" mass="43233">MSSGVLVDVPAEILSVNDPAAFEAELVARFQVAVEKDPQGCIDKLSEHLKDEKTRQRMEDEAKKGLEAIRAIQDAFVRVNDLLSRVDAKEFKGTDGKTIRKFEPEWDGFRKTFNENLLKTEGLATAARASIDSFVTGILPLLEMTGMEFTEKSKNIDAFVKNIDSMEKAVCVVEDLVKSYEDLSAKVTVFRNTFAETMNQVGQRLEADIERVQQDIDRLNETIGRHRSSAKNFAIAAGASGAVGIAAGIGACFVATGILAPLAIICIGAAVLFGISAADEYFTKLKQAEEDRDAKQAELNALKANRDEYQKLRPDIDNAVVDMGTISEKLLVLTKVFKTIRGDALKVKLHLQNSSNAEQPDFIKKNEIELTARSYANLQVILDAFAAGWGDSAH</sequence>
<keyword evidence="2" id="KW-0812">Transmembrane</keyword>
<feature type="coiled-coil region" evidence="1">
    <location>
        <begin position="278"/>
        <end position="312"/>
    </location>
</feature>
<proteinExistence type="predicted"/>
<feature type="transmembrane region" description="Helical" evidence="2">
    <location>
        <begin position="262"/>
        <end position="282"/>
    </location>
</feature>
<reference evidence="3 4" key="1">
    <citation type="journal article" date="2024" name="J Genomics">
        <title>Draft genome sequencing and assembly of Favolaschia claudopus CIRM-BRFM 2984 isolated from oak limbs.</title>
        <authorList>
            <person name="Navarro D."/>
            <person name="Drula E."/>
            <person name="Chaduli D."/>
            <person name="Cazenave R."/>
            <person name="Ahrendt S."/>
            <person name="Wang J."/>
            <person name="Lipzen A."/>
            <person name="Daum C."/>
            <person name="Barry K."/>
            <person name="Grigoriev I.V."/>
            <person name="Favel A."/>
            <person name="Rosso M.N."/>
            <person name="Martin F."/>
        </authorList>
    </citation>
    <scope>NUCLEOTIDE SEQUENCE [LARGE SCALE GENOMIC DNA]</scope>
    <source>
        <strain evidence="3 4">CIRM-BRFM 2984</strain>
    </source>
</reference>
<evidence type="ECO:0000313" key="3">
    <source>
        <dbReference type="EMBL" id="KAK7048008.1"/>
    </source>
</evidence>
<protein>
    <submittedName>
        <fullName evidence="3">Uncharacterized protein</fullName>
    </submittedName>
</protein>
<dbReference type="SUPFAM" id="SSF58100">
    <property type="entry name" value="Bacterial hemolysins"/>
    <property type="match status" value="1"/>
</dbReference>
<evidence type="ECO:0000313" key="4">
    <source>
        <dbReference type="Proteomes" id="UP001362999"/>
    </source>
</evidence>
<dbReference type="Gene3D" id="1.20.1170.10">
    <property type="match status" value="1"/>
</dbReference>
<gene>
    <name evidence="3" type="ORF">R3P38DRAFT_1848380</name>
</gene>
<dbReference type="EMBL" id="JAWWNJ010000009">
    <property type="protein sequence ID" value="KAK7048008.1"/>
    <property type="molecule type" value="Genomic_DNA"/>
</dbReference>
<dbReference type="Proteomes" id="UP001362999">
    <property type="component" value="Unassembled WGS sequence"/>
</dbReference>